<evidence type="ECO:0000256" key="6">
    <source>
        <dbReference type="HAMAP-Rule" id="MF_01468"/>
    </source>
</evidence>
<evidence type="ECO:0000256" key="1">
    <source>
        <dbReference type="ARBA" id="ARBA00022517"/>
    </source>
</evidence>
<dbReference type="InterPro" id="IPR008226">
    <property type="entry name" value="Mini3_fam"/>
</dbReference>
<evidence type="ECO:0000313" key="9">
    <source>
        <dbReference type="Proteomes" id="UP000003011"/>
    </source>
</evidence>
<keyword evidence="6" id="KW-0694">RNA-binding</keyword>
<evidence type="ECO:0000256" key="5">
    <source>
        <dbReference type="ARBA" id="ARBA00022801"/>
    </source>
</evidence>
<dbReference type="PANTHER" id="PTHR34276">
    <property type="entry name" value="MINI-RIBONUCLEASE 3"/>
    <property type="match status" value="1"/>
</dbReference>
<dbReference type="OrthoDB" id="46571at2"/>
<keyword evidence="3 6" id="KW-0540">Nuclease</keyword>
<dbReference type="RefSeq" id="WP_005539030.1">
    <property type="nucleotide sequence ID" value="NZ_JH378829.1"/>
</dbReference>
<comment type="function">
    <text evidence="6">Involved in correct processing of both the 5' and 3' ends of 23S rRNA precursor. Processes 30S rRNA precursor transcript even in absence of ribonuclease 3 (Rnc); Rnc processes 30S rRNA into smaller rRNA precursors.</text>
</comment>
<comment type="subcellular location">
    <subcellularLocation>
        <location evidence="6">Cytoplasm</location>
    </subcellularLocation>
</comment>
<proteinExistence type="inferred from homology"/>
<keyword evidence="1 6" id="KW-0690">Ribosome biogenesis</keyword>
<dbReference type="GO" id="GO:0004525">
    <property type="term" value="F:ribonuclease III activity"/>
    <property type="evidence" value="ECO:0007669"/>
    <property type="project" value="InterPro"/>
</dbReference>
<dbReference type="EMBL" id="ACZL01000003">
    <property type="protein sequence ID" value="EHI56659.1"/>
    <property type="molecule type" value="Genomic_DNA"/>
</dbReference>
<comment type="cofactor">
    <cofactor evidence="6">
        <name>Mg(2+)</name>
        <dbReference type="ChEBI" id="CHEBI:18420"/>
    </cofactor>
</comment>
<keyword evidence="4 6" id="KW-0255">Endonuclease</keyword>
<comment type="similarity">
    <text evidence="6">Belongs to the MrnC RNase family.</text>
</comment>
<dbReference type="PATRIC" id="fig|679200.3.peg.115"/>
<keyword evidence="6" id="KW-0699">rRNA-binding</keyword>
<dbReference type="EC" id="3.1.26.-" evidence="6"/>
<comment type="subunit">
    <text evidence="6">Homodimer.</text>
</comment>
<dbReference type="AlphaFoldDB" id="G5GEW8"/>
<name>G5GEW8_9FIRM</name>
<dbReference type="SUPFAM" id="SSF69065">
    <property type="entry name" value="RNase III domain-like"/>
    <property type="match status" value="1"/>
</dbReference>
<sequence>MEEGLGCILESFDITLPDTGCYSPVILAYIGDAVYETVVRTVIISKGNKSVKKLHTQATEYTSAAGQAKLFRNIKDLLSEEEYAIFKRGRNSNSHSSAKNASVSDYRHATGLETLLGFLYINGNYKRVVELIKSGWSKTEYSA</sequence>
<keyword evidence="2 6" id="KW-0698">rRNA processing</keyword>
<feature type="active site" evidence="6">
    <location>
        <position position="32"/>
    </location>
</feature>
<keyword evidence="5 6" id="KW-0378">Hydrolase</keyword>
<dbReference type="STRING" id="679200.HMPREF9333_00106"/>
<dbReference type="InterPro" id="IPR036389">
    <property type="entry name" value="RNase_III_sf"/>
</dbReference>
<protein>
    <recommendedName>
        <fullName evidence="6">Mini-ribonuclease 3</fullName>
        <shortName evidence="6">Mini-3</shortName>
        <shortName evidence="6">Mini-RNase 3</shortName>
        <ecNumber evidence="6">3.1.26.-</ecNumber>
    </recommendedName>
    <alternativeName>
        <fullName evidence="6">Mini-RNase III</fullName>
        <shortName evidence="6">Mini-III</shortName>
    </alternativeName>
</protein>
<comment type="caution">
    <text evidence="8">The sequence shown here is derived from an EMBL/GenBank/DDBJ whole genome shotgun (WGS) entry which is preliminary data.</text>
</comment>
<keyword evidence="6" id="KW-0460">Magnesium</keyword>
<organism evidence="8 9">
    <name type="scientific">Johnsonella ignava ATCC 51276</name>
    <dbReference type="NCBI Taxonomy" id="679200"/>
    <lineage>
        <taxon>Bacteria</taxon>
        <taxon>Bacillati</taxon>
        <taxon>Bacillota</taxon>
        <taxon>Clostridia</taxon>
        <taxon>Lachnospirales</taxon>
        <taxon>Lachnospiraceae</taxon>
        <taxon>Johnsonella</taxon>
    </lineage>
</organism>
<dbReference type="eggNOG" id="COG1939">
    <property type="taxonomic scope" value="Bacteria"/>
</dbReference>
<dbReference type="PIRSF" id="PIRSF005520">
    <property type="entry name" value="UCP005520"/>
    <property type="match status" value="1"/>
</dbReference>
<dbReference type="GO" id="GO:0006364">
    <property type="term" value="P:rRNA processing"/>
    <property type="evidence" value="ECO:0007669"/>
    <property type="project" value="UniProtKB-UniRule"/>
</dbReference>
<dbReference type="Proteomes" id="UP000003011">
    <property type="component" value="Unassembled WGS sequence"/>
</dbReference>
<evidence type="ECO:0000256" key="3">
    <source>
        <dbReference type="ARBA" id="ARBA00022722"/>
    </source>
</evidence>
<dbReference type="Gene3D" id="1.10.1520.10">
    <property type="entry name" value="Ribonuclease III domain"/>
    <property type="match status" value="1"/>
</dbReference>
<dbReference type="HOGENOM" id="CLU_091169_2_1_9"/>
<dbReference type="InterPro" id="IPR000999">
    <property type="entry name" value="RNase_III_dom"/>
</dbReference>
<evidence type="ECO:0000256" key="4">
    <source>
        <dbReference type="ARBA" id="ARBA00022759"/>
    </source>
</evidence>
<reference evidence="8 9" key="1">
    <citation type="submission" date="2011-08" db="EMBL/GenBank/DDBJ databases">
        <title>The Genome Sequence of Johnsonella ignava ATCC 51276.</title>
        <authorList>
            <consortium name="The Broad Institute Genome Sequencing Platform"/>
            <person name="Earl A."/>
            <person name="Ward D."/>
            <person name="Feldgarden M."/>
            <person name="Gevers D."/>
            <person name="Izard J."/>
            <person name="Blanton J.M."/>
            <person name="Baranova O.V."/>
            <person name="Dewhirst F.E."/>
            <person name="Young S.K."/>
            <person name="Zeng Q."/>
            <person name="Gargeya S."/>
            <person name="Fitzgerald M."/>
            <person name="Haas B."/>
            <person name="Abouelleil A."/>
            <person name="Alvarado L."/>
            <person name="Arachchi H.M."/>
            <person name="Berlin A."/>
            <person name="Brown A."/>
            <person name="Chapman S.B."/>
            <person name="Chen Z."/>
            <person name="Dunbar C."/>
            <person name="Freedman E."/>
            <person name="Gearin G."/>
            <person name="Gellesch M."/>
            <person name="Goldberg J."/>
            <person name="Griggs A."/>
            <person name="Gujja S."/>
            <person name="Heiman D."/>
            <person name="Howarth C."/>
            <person name="Larson L."/>
            <person name="Lui A."/>
            <person name="MacDonald P.J.P."/>
            <person name="Montmayeur A."/>
            <person name="Murphy C."/>
            <person name="Neiman D."/>
            <person name="Pearson M."/>
            <person name="Priest M."/>
            <person name="Roberts A."/>
            <person name="Saif S."/>
            <person name="Shea T."/>
            <person name="Shenoy N."/>
            <person name="Sisk P."/>
            <person name="Stolte C."/>
            <person name="Sykes S."/>
            <person name="Wortman J."/>
            <person name="Nusbaum C."/>
            <person name="Birren B."/>
        </authorList>
    </citation>
    <scope>NUCLEOTIDE SEQUENCE [LARGE SCALE GENOMIC DNA]</scope>
    <source>
        <strain evidence="8 9">ATCC 51276</strain>
    </source>
</reference>
<dbReference type="HAMAP" id="MF_01468">
    <property type="entry name" value="RNase_Mini_III"/>
    <property type="match status" value="1"/>
</dbReference>
<feature type="domain" description="RNase III" evidence="7">
    <location>
        <begin position="27"/>
        <end position="123"/>
    </location>
</feature>
<evidence type="ECO:0000313" key="8">
    <source>
        <dbReference type="EMBL" id="EHI56659.1"/>
    </source>
</evidence>
<keyword evidence="9" id="KW-1185">Reference proteome</keyword>
<evidence type="ECO:0000259" key="7">
    <source>
        <dbReference type="Pfam" id="PF00636"/>
    </source>
</evidence>
<accession>G5GEW8</accession>
<dbReference type="PANTHER" id="PTHR34276:SF1">
    <property type="entry name" value="MINI-RIBONUCLEASE 3"/>
    <property type="match status" value="1"/>
</dbReference>
<dbReference type="GO" id="GO:0019843">
    <property type="term" value="F:rRNA binding"/>
    <property type="evidence" value="ECO:0007669"/>
    <property type="project" value="UniProtKB-UniRule"/>
</dbReference>
<dbReference type="GO" id="GO:0005737">
    <property type="term" value="C:cytoplasm"/>
    <property type="evidence" value="ECO:0007669"/>
    <property type="project" value="UniProtKB-SubCell"/>
</dbReference>
<gene>
    <name evidence="6" type="primary">mrnC</name>
    <name evidence="8" type="ORF">HMPREF9333_00106</name>
</gene>
<keyword evidence="6" id="KW-0963">Cytoplasm</keyword>
<dbReference type="Pfam" id="PF00636">
    <property type="entry name" value="Ribonuclease_3"/>
    <property type="match status" value="1"/>
</dbReference>
<evidence type="ECO:0000256" key="2">
    <source>
        <dbReference type="ARBA" id="ARBA00022552"/>
    </source>
</evidence>